<dbReference type="Proteomes" id="UP001175147">
    <property type="component" value="Unassembled WGS sequence"/>
</dbReference>
<dbReference type="Pfam" id="PF00155">
    <property type="entry name" value="Aminotran_1_2"/>
    <property type="match status" value="1"/>
</dbReference>
<comment type="caution">
    <text evidence="6">The sequence shown here is derived from an EMBL/GenBank/DDBJ whole genome shotgun (WGS) entry which is preliminary data.</text>
</comment>
<dbReference type="InterPro" id="IPR004839">
    <property type="entry name" value="Aminotransferase_I/II_large"/>
</dbReference>
<accession>A0ABT8YWW8</accession>
<comment type="cofactor">
    <cofactor evidence="1">
        <name>pyridoxal 5'-phosphate</name>
        <dbReference type="ChEBI" id="CHEBI:597326"/>
    </cofactor>
</comment>
<keyword evidence="7" id="KW-1185">Reference proteome</keyword>
<dbReference type="CDD" id="cd00609">
    <property type="entry name" value="AAT_like"/>
    <property type="match status" value="1"/>
</dbReference>
<dbReference type="Gene3D" id="3.40.640.10">
    <property type="entry name" value="Type I PLP-dependent aspartate aminotransferase-like (Major domain)"/>
    <property type="match status" value="1"/>
</dbReference>
<dbReference type="RefSeq" id="WP_304385935.1">
    <property type="nucleotide sequence ID" value="NZ_JAUPBL010000093.1"/>
</dbReference>
<evidence type="ECO:0000256" key="1">
    <source>
        <dbReference type="ARBA" id="ARBA00001933"/>
    </source>
</evidence>
<dbReference type="InterPro" id="IPR015422">
    <property type="entry name" value="PyrdxlP-dep_Trfase_small"/>
</dbReference>
<protein>
    <submittedName>
        <fullName evidence="6">PLP-dependent aminotransferase family protein</fullName>
    </submittedName>
</protein>
<evidence type="ECO:0000313" key="7">
    <source>
        <dbReference type="Proteomes" id="UP001175147"/>
    </source>
</evidence>
<evidence type="ECO:0000256" key="2">
    <source>
        <dbReference type="ARBA" id="ARBA00022576"/>
    </source>
</evidence>
<reference evidence="6" key="1">
    <citation type="submission" date="2023-07" db="EMBL/GenBank/DDBJ databases">
        <title>Mucosal microbiota of week-old chicken and adult hens.</title>
        <authorList>
            <person name="Volf J."/>
            <person name="Karasova D."/>
            <person name="Crhanova M."/>
            <person name="Faldynova M."/>
            <person name="Prikrylova H."/>
            <person name="Zeman M."/>
            <person name="Babak V."/>
            <person name="Rajova J."/>
            <person name="Rychlik I."/>
        </authorList>
    </citation>
    <scope>NUCLEOTIDE SEQUENCE</scope>
    <source>
        <strain evidence="6">ET902</strain>
    </source>
</reference>
<dbReference type="Gene3D" id="3.90.1150.10">
    <property type="entry name" value="Aspartate Aminotransferase, domain 1"/>
    <property type="match status" value="1"/>
</dbReference>
<dbReference type="GO" id="GO:0008483">
    <property type="term" value="F:transaminase activity"/>
    <property type="evidence" value="ECO:0007669"/>
    <property type="project" value="UniProtKB-KW"/>
</dbReference>
<dbReference type="InterPro" id="IPR050859">
    <property type="entry name" value="Class-I_PLP-dep_aminotransf"/>
</dbReference>
<keyword evidence="4" id="KW-0663">Pyridoxal phosphate</keyword>
<gene>
    <name evidence="6" type="ORF">Q5M86_06140</name>
</gene>
<dbReference type="PANTHER" id="PTHR42790">
    <property type="entry name" value="AMINOTRANSFERASE"/>
    <property type="match status" value="1"/>
</dbReference>
<evidence type="ECO:0000313" key="6">
    <source>
        <dbReference type="EMBL" id="MDO7020349.1"/>
    </source>
</evidence>
<keyword evidence="3" id="KW-0808">Transferase</keyword>
<proteinExistence type="predicted"/>
<evidence type="ECO:0000259" key="5">
    <source>
        <dbReference type="Pfam" id="PF00155"/>
    </source>
</evidence>
<feature type="domain" description="Aminotransferase class I/classII large" evidence="5">
    <location>
        <begin position="43"/>
        <end position="383"/>
    </location>
</feature>
<dbReference type="SUPFAM" id="SSF53383">
    <property type="entry name" value="PLP-dependent transferases"/>
    <property type="match status" value="1"/>
</dbReference>
<dbReference type="InterPro" id="IPR015421">
    <property type="entry name" value="PyrdxlP-dep_Trfase_major"/>
</dbReference>
<organism evidence="6 7">
    <name type="scientific">Brachyspira innocens</name>
    <dbReference type="NCBI Taxonomy" id="13264"/>
    <lineage>
        <taxon>Bacteria</taxon>
        <taxon>Pseudomonadati</taxon>
        <taxon>Spirochaetota</taxon>
        <taxon>Spirochaetia</taxon>
        <taxon>Brachyspirales</taxon>
        <taxon>Brachyspiraceae</taxon>
        <taxon>Brachyspira</taxon>
    </lineage>
</organism>
<keyword evidence="2 6" id="KW-0032">Aminotransferase</keyword>
<sequence length="395" mass="44550">MKLRLSKRALQEDFQGNFVKMILEVAAKGDLISFAGGLPNPASFPVEEIKAAAIKVLETKGSYSLQYNSAEGYGPLREFIANRYRKQGVNVEAKDILITNGSQQALDVISSCLVDPSDTVLVEDPSYLAALQSFHLYNPNIKTIDLNEDGADVEQFRESMNKYDHKFFYAVPNFQNPTGITYTNAVREKIAEIMKGKDTFFIEDNPYGELRFKGEHQKSLYTYLGDQAILLGTFSKTVSPGLRIGWIVCGIKELMQKMTEYKQLIDMHTSTFVQVVVTQYFEDNDYDAHIKKIIDMYGKQCGYMLEAMDKHLPDDMHWTHPEGGMFVWATLPKGIDAVEFYKKAADAGVAVVPGEPFYEAKRGLGTLRLNYTNSKPEDIDKGMSILAKVIKDMRK</sequence>
<evidence type="ECO:0000256" key="3">
    <source>
        <dbReference type="ARBA" id="ARBA00022679"/>
    </source>
</evidence>
<dbReference type="PANTHER" id="PTHR42790:SF19">
    <property type="entry name" value="KYNURENINE_ALPHA-AMINOADIPATE AMINOTRANSFERASE, MITOCHONDRIAL"/>
    <property type="match status" value="1"/>
</dbReference>
<evidence type="ECO:0000256" key="4">
    <source>
        <dbReference type="ARBA" id="ARBA00022898"/>
    </source>
</evidence>
<name>A0ABT8YWW8_9SPIR</name>
<dbReference type="InterPro" id="IPR015424">
    <property type="entry name" value="PyrdxlP-dep_Trfase"/>
</dbReference>
<dbReference type="EMBL" id="JAUPBM010000062">
    <property type="protein sequence ID" value="MDO7020349.1"/>
    <property type="molecule type" value="Genomic_DNA"/>
</dbReference>